<dbReference type="EMBL" id="JBFPJR010000016">
    <property type="protein sequence ID" value="MEX0428117.1"/>
    <property type="molecule type" value="Genomic_DNA"/>
</dbReference>
<evidence type="ECO:0000313" key="1">
    <source>
        <dbReference type="EMBL" id="MEX0428117.1"/>
    </source>
</evidence>
<evidence type="ECO:0008006" key="3">
    <source>
        <dbReference type="Google" id="ProtNLM"/>
    </source>
</evidence>
<accession>A0ABV3T0E3</accession>
<dbReference type="Proteomes" id="UP001556631">
    <property type="component" value="Unassembled WGS sequence"/>
</dbReference>
<gene>
    <name evidence="1" type="ORF">AB3X52_10850</name>
</gene>
<comment type="caution">
    <text evidence="1">The sequence shown here is derived from an EMBL/GenBank/DDBJ whole genome shotgun (WGS) entry which is preliminary data.</text>
</comment>
<name>A0ABV3T0E3_9ACTN</name>
<proteinExistence type="predicted"/>
<reference evidence="1 2" key="1">
    <citation type="submission" date="2024-07" db="EMBL/GenBank/DDBJ databases">
        <authorList>
            <person name="Lee S."/>
            <person name="Kang M."/>
        </authorList>
    </citation>
    <scope>NUCLEOTIDE SEQUENCE [LARGE SCALE GENOMIC DNA]</scope>
    <source>
        <strain evidence="1 2">DS6</strain>
    </source>
</reference>
<dbReference type="RefSeq" id="WP_367994085.1">
    <property type="nucleotide sequence ID" value="NZ_JBFPJR010000016.1"/>
</dbReference>
<evidence type="ECO:0000313" key="2">
    <source>
        <dbReference type="Proteomes" id="UP001556631"/>
    </source>
</evidence>
<keyword evidence="2" id="KW-1185">Reference proteome</keyword>
<protein>
    <recommendedName>
        <fullName evidence="3">N-acetyltransferase</fullName>
    </recommendedName>
</protein>
<sequence>MTETSRVLAVPPDPDRLEHELFTVMPLTPELVDLDLEAYLASPRVIATHSAGRWPVEGFTRENDLALLEQHAADHRAGRAFTYLLLDPAGKRSLGCVYLNPLRDYLVRVGAAAPTLTAYAAGRTAMVTFWIREDRDAELSAPVAAAVHDWLRSAWRLVGHLFRVLSDERASVAALGALGLEGLELALPAEPRPYRWFAG</sequence>
<organism evidence="1 2">
    <name type="scientific">Nocardioides eburneus</name>
    <dbReference type="NCBI Taxonomy" id="3231482"/>
    <lineage>
        <taxon>Bacteria</taxon>
        <taxon>Bacillati</taxon>
        <taxon>Actinomycetota</taxon>
        <taxon>Actinomycetes</taxon>
        <taxon>Propionibacteriales</taxon>
        <taxon>Nocardioidaceae</taxon>
        <taxon>Nocardioides</taxon>
    </lineage>
</organism>